<dbReference type="GO" id="GO:0000287">
    <property type="term" value="F:magnesium ion binding"/>
    <property type="evidence" value="ECO:0007669"/>
    <property type="project" value="UniProtKB-UniRule"/>
</dbReference>
<feature type="binding site" evidence="12">
    <location>
        <position position="54"/>
    </location>
    <ligand>
        <name>ATP</name>
        <dbReference type="ChEBI" id="CHEBI:30616"/>
    </ligand>
</feature>
<keyword evidence="2 12" id="KW-0819">tRNA processing</keyword>
<keyword evidence="3 12" id="KW-0548">Nucleotidyltransferase</keyword>
<feature type="binding site" evidence="12">
    <location>
        <position position="170"/>
    </location>
    <ligand>
        <name>ATP</name>
        <dbReference type="ChEBI" id="CHEBI:30616"/>
    </ligand>
</feature>
<evidence type="ECO:0000256" key="8">
    <source>
        <dbReference type="ARBA" id="ARBA00022842"/>
    </source>
</evidence>
<dbReference type="NCBIfam" id="TIGR03671">
    <property type="entry name" value="cca_archaeal"/>
    <property type="match status" value="1"/>
</dbReference>
<dbReference type="GO" id="GO:0160016">
    <property type="term" value="F:CCACCA tRNA nucleotidyltransferase activity"/>
    <property type="evidence" value="ECO:0007669"/>
    <property type="project" value="RHEA"/>
</dbReference>
<dbReference type="GO" id="GO:0005524">
    <property type="term" value="F:ATP binding"/>
    <property type="evidence" value="ECO:0007669"/>
    <property type="project" value="UniProtKB-UniRule"/>
</dbReference>
<evidence type="ECO:0000256" key="2">
    <source>
        <dbReference type="ARBA" id="ARBA00022694"/>
    </source>
</evidence>
<comment type="similarity">
    <text evidence="12">Belongs to the tRNA nucleotidyltransferase/poly(A) polymerase family. Archaeal CCA-adding enzyme subfamily.</text>
</comment>
<evidence type="ECO:0000256" key="7">
    <source>
        <dbReference type="ARBA" id="ARBA00022840"/>
    </source>
</evidence>
<dbReference type="AlphaFoldDB" id="A0A371NE46"/>
<comment type="miscellaneous">
    <text evidence="12">A single active site specifically recognizes both ATP and CTP and is responsible for their addition.</text>
</comment>
<evidence type="ECO:0000313" key="16">
    <source>
        <dbReference type="EMBL" id="REE28771.1"/>
    </source>
</evidence>
<evidence type="ECO:0000313" key="17">
    <source>
        <dbReference type="Proteomes" id="UP000256864"/>
    </source>
</evidence>
<dbReference type="SUPFAM" id="SSF55003">
    <property type="entry name" value="PAP/Archaeal CCA-adding enzyme, C-terminal domain"/>
    <property type="match status" value="1"/>
</dbReference>
<dbReference type="EC" id="2.7.7.72" evidence="12"/>
<dbReference type="InterPro" id="IPR006116">
    <property type="entry name" value="NT_2-5OAS_ClassI-CCAase"/>
</dbReference>
<feature type="binding site" evidence="12">
    <location>
        <position position="54"/>
    </location>
    <ligand>
        <name>CTP</name>
        <dbReference type="ChEBI" id="CHEBI:37563"/>
    </ligand>
</feature>
<dbReference type="RefSeq" id="WP_115892270.1">
    <property type="nucleotide sequence ID" value="NZ_QREL01000001.1"/>
</dbReference>
<dbReference type="Gene3D" id="3.30.70.1550">
    <property type="entry name" value="Archaeal tRNA CCA-adding enzyme catalytic domain"/>
    <property type="match status" value="1"/>
</dbReference>
<dbReference type="EMBL" id="QREL01000001">
    <property type="protein sequence ID" value="REE28771.1"/>
    <property type="molecule type" value="Genomic_DNA"/>
</dbReference>
<evidence type="ECO:0000256" key="5">
    <source>
        <dbReference type="ARBA" id="ARBA00022741"/>
    </source>
</evidence>
<evidence type="ECO:0000259" key="13">
    <source>
        <dbReference type="Pfam" id="PF01909"/>
    </source>
</evidence>
<feature type="binding site" evidence="12">
    <location>
        <position position="141"/>
    </location>
    <ligand>
        <name>CTP</name>
        <dbReference type="ChEBI" id="CHEBI:37563"/>
    </ligand>
</feature>
<comment type="cofactor">
    <cofactor evidence="12">
        <name>Mg(2+)</name>
        <dbReference type="ChEBI" id="CHEBI:18420"/>
    </cofactor>
</comment>
<dbReference type="GO" id="GO:0001680">
    <property type="term" value="P:tRNA 3'-terminal CCA addition"/>
    <property type="evidence" value="ECO:0007669"/>
    <property type="project" value="UniProtKB-UniRule"/>
</dbReference>
<dbReference type="SUPFAM" id="SSF81631">
    <property type="entry name" value="PAP/OAS1 substrate-binding domain"/>
    <property type="match status" value="1"/>
</dbReference>
<keyword evidence="4 12" id="KW-0479">Metal-binding</keyword>
<evidence type="ECO:0000256" key="6">
    <source>
        <dbReference type="ARBA" id="ARBA00022800"/>
    </source>
</evidence>
<keyword evidence="6 12" id="KW-0692">RNA repair</keyword>
<evidence type="ECO:0000256" key="9">
    <source>
        <dbReference type="ARBA" id="ARBA00022884"/>
    </source>
</evidence>
<keyword evidence="1 12" id="KW-0808">Transferase</keyword>
<dbReference type="PANTHER" id="PTHR39643:SF1">
    <property type="entry name" value="CCA-ADDING ENZYME"/>
    <property type="match status" value="1"/>
</dbReference>
<dbReference type="InterPro" id="IPR011068">
    <property type="entry name" value="NuclTrfase_I-like_C"/>
</dbReference>
<feature type="domain" description="tRNA nucleotidyltransferase substrate binding" evidence="14">
    <location>
        <begin position="155"/>
        <end position="266"/>
    </location>
</feature>
<comment type="caution">
    <text evidence="16">The sequence shown here is derived from an EMBL/GenBank/DDBJ whole genome shotgun (WGS) entry which is preliminary data.</text>
</comment>
<comment type="catalytic activity">
    <reaction evidence="11">
        <text>L-tyrosyl-[protein] + ATP = O-(5'-adenylyl)-L-tyrosyl-[protein] + diphosphate</text>
        <dbReference type="Rhea" id="RHEA:54288"/>
        <dbReference type="Rhea" id="RHEA-COMP:10136"/>
        <dbReference type="Rhea" id="RHEA-COMP:13846"/>
        <dbReference type="ChEBI" id="CHEBI:30616"/>
        <dbReference type="ChEBI" id="CHEBI:33019"/>
        <dbReference type="ChEBI" id="CHEBI:46858"/>
        <dbReference type="ChEBI" id="CHEBI:83624"/>
        <dbReference type="EC" id="2.7.7.108"/>
    </reaction>
</comment>
<dbReference type="Gene3D" id="1.10.1410.30">
    <property type="entry name" value="CCA tRNA nucleotidyltransferase, domain 2"/>
    <property type="match status" value="1"/>
</dbReference>
<feature type="binding site" evidence="12">
    <location>
        <position position="161"/>
    </location>
    <ligand>
        <name>CTP</name>
        <dbReference type="ChEBI" id="CHEBI:37563"/>
    </ligand>
</feature>
<dbReference type="InterPro" id="IPR008229">
    <property type="entry name" value="CCA-adding_arc"/>
</dbReference>
<comment type="subunit">
    <text evidence="12">Homodimer.</text>
</comment>
<gene>
    <name evidence="12" type="primary">cca</name>
    <name evidence="16" type="ORF">C7452_0792</name>
</gene>
<protein>
    <recommendedName>
        <fullName evidence="12">CCA-adding enzyme</fullName>
        <ecNumber evidence="12">2.7.7.72</ecNumber>
    </recommendedName>
    <alternativeName>
        <fullName evidence="12">CCA tRNA nucleotidyltransferase</fullName>
    </alternativeName>
    <alternativeName>
        <fullName evidence="12">tRNA CCA-pyrophosphorylase</fullName>
    </alternativeName>
    <alternativeName>
        <fullName evidence="12">tRNA adenylyl-/cytidylyl- transferase</fullName>
    </alternativeName>
    <alternativeName>
        <fullName evidence="12">tRNA nucleotidyltransferase</fullName>
    </alternativeName>
    <alternativeName>
        <fullName evidence="12">tRNA-NT</fullName>
    </alternativeName>
</protein>
<dbReference type="Pfam" id="PF21133">
    <property type="entry name" value="CAA_C"/>
    <property type="match status" value="1"/>
</dbReference>
<dbReference type="PANTHER" id="PTHR39643">
    <property type="entry name" value="CCA-ADDING ENZYME"/>
    <property type="match status" value="1"/>
</dbReference>
<keyword evidence="5 12" id="KW-0547">Nucleotide-binding</keyword>
<dbReference type="HAMAP" id="MF_01264">
    <property type="entry name" value="CCA_arch"/>
    <property type="match status" value="1"/>
</dbReference>
<dbReference type="GO" id="GO:0070733">
    <property type="term" value="F:AMPylase activity"/>
    <property type="evidence" value="ECO:0007669"/>
    <property type="project" value="UniProtKB-EC"/>
</dbReference>
<dbReference type="CDD" id="cd05400">
    <property type="entry name" value="NT_2-5OAS_ClassI-CCAase"/>
    <property type="match status" value="1"/>
</dbReference>
<evidence type="ECO:0000256" key="4">
    <source>
        <dbReference type="ARBA" id="ARBA00022723"/>
    </source>
</evidence>
<evidence type="ECO:0000256" key="12">
    <source>
        <dbReference type="HAMAP-Rule" id="MF_01264"/>
    </source>
</evidence>
<name>A0A371NE46_9EURY</name>
<keyword evidence="7 12" id="KW-0067">ATP-binding</keyword>
<comment type="catalytic activity">
    <reaction evidence="12">
        <text>a tRNA precursor + 2 CTP + ATP = a tRNA with a 3' CCA end + 3 diphosphate</text>
        <dbReference type="Rhea" id="RHEA:14433"/>
        <dbReference type="Rhea" id="RHEA-COMP:10465"/>
        <dbReference type="Rhea" id="RHEA-COMP:10468"/>
        <dbReference type="ChEBI" id="CHEBI:30616"/>
        <dbReference type="ChEBI" id="CHEBI:33019"/>
        <dbReference type="ChEBI" id="CHEBI:37563"/>
        <dbReference type="ChEBI" id="CHEBI:74896"/>
        <dbReference type="ChEBI" id="CHEBI:83071"/>
        <dbReference type="EC" id="2.7.7.72"/>
    </reaction>
</comment>
<sequence>MTTDYSNILKTIKPDGDEYRRVMELSDSLVECLNGLAEEQGIDAEAVLVGSVAKGTWLSGAADIDIFIHFPLTTSEDELKEKGLRLGYGCIERFGGEAEERYASHPYVTGYIDGYEVDFVPCYRIDDASMLRSAVDRTILHTRYIQENLRDEQKDDVLLLKQFMKSTGTYGSEFRVGGFAGYLAELLVLCYGDFEGVLEGALQWRPGYIIDLEGHGTGKGFEDPLVVVDPVDKKRNVAAALTLQRMAEFVTASLNFLGNPGPEYFQPPSYSTDAAEITGTLRCRGSRVIVISTGVPDVPSDALYPQLRKTLDSVVKNLEAEGFSVLGADYWSDESRSAFMVLEMDVWELPSYRKRYGPPVWSRRHRERFLRKHERVWVEGSRLTIESPRRHRSAVSYLRDLLSNPDRLRMGKHIGVEIRRGFSVDLLDDLIGEAEKEFLEFMDAFLNPWKALER</sequence>
<feature type="binding site" evidence="12">
    <location>
        <position position="170"/>
    </location>
    <ligand>
        <name>CTP</name>
        <dbReference type="ChEBI" id="CHEBI:37563"/>
    </ligand>
</feature>
<evidence type="ECO:0000256" key="11">
    <source>
        <dbReference type="ARBA" id="ARBA00048696"/>
    </source>
</evidence>
<dbReference type="InterPro" id="IPR048833">
    <property type="entry name" value="CAA_C"/>
</dbReference>
<reference evidence="16 17" key="1">
    <citation type="submission" date="2018-07" db="EMBL/GenBank/DDBJ databases">
        <title>Genomic Encyclopedia of Type Strains, Phase IV (KMG-IV): sequencing the most valuable type-strain genomes for metagenomic binning, comparative biology and taxonomic classification.</title>
        <authorList>
            <person name="Goeker M."/>
        </authorList>
    </citation>
    <scope>NUCLEOTIDE SEQUENCE [LARGE SCALE GENOMIC DNA]</scope>
    <source>
        <strain evidence="16 17">DSM 7466</strain>
    </source>
</reference>
<comment type="catalytic activity">
    <reaction evidence="12">
        <text>a tRNA with a 3' CCA end + 2 CTP + ATP = a tRNA with a 3' CCACCA end + 3 diphosphate</text>
        <dbReference type="Rhea" id="RHEA:76235"/>
        <dbReference type="Rhea" id="RHEA-COMP:10468"/>
        <dbReference type="Rhea" id="RHEA-COMP:18655"/>
        <dbReference type="ChEBI" id="CHEBI:30616"/>
        <dbReference type="ChEBI" id="CHEBI:33019"/>
        <dbReference type="ChEBI" id="CHEBI:37563"/>
        <dbReference type="ChEBI" id="CHEBI:83071"/>
        <dbReference type="ChEBI" id="CHEBI:195187"/>
    </reaction>
</comment>
<dbReference type="Gene3D" id="3.30.70.590">
    <property type="entry name" value="Poly(A) polymerase predicted RNA binding domain"/>
    <property type="match status" value="1"/>
</dbReference>
<dbReference type="GO" id="GO:0042245">
    <property type="term" value="P:RNA repair"/>
    <property type="evidence" value="ECO:0007669"/>
    <property type="project" value="UniProtKB-KW"/>
</dbReference>
<evidence type="ECO:0000256" key="10">
    <source>
        <dbReference type="ARBA" id="ARBA00047518"/>
    </source>
</evidence>
<feature type="binding site" evidence="12">
    <location>
        <position position="161"/>
    </location>
    <ligand>
        <name>ATP</name>
        <dbReference type="ChEBI" id="CHEBI:30616"/>
    </ligand>
</feature>
<comment type="function">
    <text evidence="12">Catalyzes the addition and repair of the essential 3'-terminal CCA sequence in tRNAs without using a nucleic acid template. Adds these three nucleotides in the order of C, C, and A to the tRNA nucleotide-73, using CTP and ATP as substrates and producing inorganic pyrophosphate. tRNA 3'-terminal CCA addition is required both for tRNA processing and repair. Also involved in tRNA surveillance by mediating tandem CCA addition to generate a CCACCA at the 3' terminus of unstable tRNAs. While stable tRNAs receive only 3'-terminal CCA, unstable tRNAs are marked with CCACCA and rapidly degraded.</text>
</comment>
<dbReference type="SUPFAM" id="SSF81301">
    <property type="entry name" value="Nucleotidyltransferase"/>
    <property type="match status" value="1"/>
</dbReference>
<feature type="domain" description="Polymerase nucleotidyl transferase" evidence="13">
    <location>
        <begin position="32"/>
        <end position="141"/>
    </location>
</feature>
<accession>A0A371NE46</accession>
<dbReference type="Gene3D" id="3.30.460.10">
    <property type="entry name" value="Beta Polymerase, domain 2"/>
    <property type="match status" value="1"/>
</dbReference>
<evidence type="ECO:0000259" key="15">
    <source>
        <dbReference type="Pfam" id="PF21133"/>
    </source>
</evidence>
<organism evidence="16 17">
    <name type="scientific">Methanothermobacter defluvii</name>
    <dbReference type="NCBI Taxonomy" id="49339"/>
    <lineage>
        <taxon>Archaea</taxon>
        <taxon>Methanobacteriati</taxon>
        <taxon>Methanobacteriota</taxon>
        <taxon>Methanomada group</taxon>
        <taxon>Methanobacteria</taxon>
        <taxon>Methanobacteriales</taxon>
        <taxon>Methanobacteriaceae</taxon>
        <taxon>Methanothermobacter</taxon>
    </lineage>
</organism>
<dbReference type="InterPro" id="IPR002934">
    <property type="entry name" value="Polymerase_NTP_transf_dom"/>
</dbReference>
<dbReference type="Pfam" id="PF09249">
    <property type="entry name" value="tRNA_NucTransf2"/>
    <property type="match status" value="1"/>
</dbReference>
<evidence type="ECO:0000256" key="1">
    <source>
        <dbReference type="ARBA" id="ARBA00022679"/>
    </source>
</evidence>
<dbReference type="Proteomes" id="UP000256864">
    <property type="component" value="Unassembled WGS sequence"/>
</dbReference>
<dbReference type="GO" id="GO:0000049">
    <property type="term" value="F:tRNA binding"/>
    <property type="evidence" value="ECO:0007669"/>
    <property type="project" value="UniProtKB-UniRule"/>
</dbReference>
<feature type="binding site" evidence="12">
    <location>
        <position position="65"/>
    </location>
    <ligand>
        <name>Mg(2+)</name>
        <dbReference type="ChEBI" id="CHEBI:18420"/>
    </ligand>
</feature>
<feature type="domain" description="CCA-adding enzyme C-terminal" evidence="15">
    <location>
        <begin position="284"/>
        <end position="424"/>
    </location>
</feature>
<keyword evidence="8 12" id="KW-0460">Magnesium</keyword>
<keyword evidence="17" id="KW-1185">Reference proteome</keyword>
<evidence type="ECO:0000256" key="3">
    <source>
        <dbReference type="ARBA" id="ARBA00022695"/>
    </source>
</evidence>
<proteinExistence type="inferred from homology"/>
<feature type="binding site" evidence="12">
    <location>
        <position position="51"/>
    </location>
    <ligand>
        <name>ATP</name>
        <dbReference type="ChEBI" id="CHEBI:30616"/>
    </ligand>
</feature>
<dbReference type="Pfam" id="PF01909">
    <property type="entry name" value="NTP_transf_2"/>
    <property type="match status" value="1"/>
</dbReference>
<feature type="binding site" evidence="12">
    <location>
        <position position="51"/>
    </location>
    <ligand>
        <name>CTP</name>
        <dbReference type="ChEBI" id="CHEBI:37563"/>
    </ligand>
</feature>
<evidence type="ECO:0000259" key="14">
    <source>
        <dbReference type="Pfam" id="PF09249"/>
    </source>
</evidence>
<dbReference type="InterPro" id="IPR015329">
    <property type="entry name" value="tRNA_NucTransf2"/>
</dbReference>
<comment type="catalytic activity">
    <reaction evidence="10">
        <text>O-(5'-adenylyl)-L-tyrosyl-[protein] + ATP = O-[5'-(adenylyl-(5'-&gt;3')-adenylyl)]-L-tyrosyl-[protein] + diphosphate</text>
        <dbReference type="Rhea" id="RHEA:66528"/>
        <dbReference type="Rhea" id="RHEA-COMP:13846"/>
        <dbReference type="Rhea" id="RHEA-COMP:17046"/>
        <dbReference type="ChEBI" id="CHEBI:30616"/>
        <dbReference type="ChEBI" id="CHEBI:33019"/>
        <dbReference type="ChEBI" id="CHEBI:83624"/>
        <dbReference type="ChEBI" id="CHEBI:167160"/>
    </reaction>
</comment>
<feature type="binding site" evidence="12">
    <location>
        <position position="118"/>
    </location>
    <ligand>
        <name>Mg(2+)</name>
        <dbReference type="ChEBI" id="CHEBI:18420"/>
    </ligand>
</feature>
<dbReference type="InterPro" id="IPR042090">
    <property type="entry name" value="CCA_tRNA_nucleotrans_2"/>
</dbReference>
<feature type="binding site" evidence="12">
    <location>
        <position position="63"/>
    </location>
    <ligand>
        <name>Mg(2+)</name>
        <dbReference type="ChEBI" id="CHEBI:18420"/>
    </ligand>
</feature>
<dbReference type="InterPro" id="IPR043519">
    <property type="entry name" value="NT_sf"/>
</dbReference>
<dbReference type="PIRSF" id="PIRSF005335">
    <property type="entry name" value="CCA_arch"/>
    <property type="match status" value="1"/>
</dbReference>
<feature type="binding site" evidence="12">
    <location>
        <position position="141"/>
    </location>
    <ligand>
        <name>ATP</name>
        <dbReference type="ChEBI" id="CHEBI:30616"/>
    </ligand>
</feature>
<keyword evidence="9 12" id="KW-0694">RNA-binding</keyword>
<dbReference type="GO" id="GO:0004810">
    <property type="term" value="F:CCA tRNA nucleotidyltransferase activity"/>
    <property type="evidence" value="ECO:0007669"/>
    <property type="project" value="UniProtKB-UniRule"/>
</dbReference>